<protein>
    <submittedName>
        <fullName evidence="1">Uncharacterized protein</fullName>
    </submittedName>
</protein>
<accession>A0A9P7UTJ4</accession>
<dbReference type="SUPFAM" id="SSF52799">
    <property type="entry name" value="(Phosphotyrosine protein) phosphatases II"/>
    <property type="match status" value="1"/>
</dbReference>
<dbReference type="Gene3D" id="3.90.190.10">
    <property type="entry name" value="Protein tyrosine phosphatase superfamily"/>
    <property type="match status" value="1"/>
</dbReference>
<proteinExistence type="predicted"/>
<evidence type="ECO:0000313" key="1">
    <source>
        <dbReference type="EMBL" id="KAG7091309.1"/>
    </source>
</evidence>
<name>A0A9P7UTJ4_9AGAR</name>
<comment type="caution">
    <text evidence="1">The sequence shown here is derived from an EMBL/GenBank/DDBJ whole genome shotgun (WGS) entry which is preliminary data.</text>
</comment>
<evidence type="ECO:0000313" key="2">
    <source>
        <dbReference type="Proteomes" id="UP001049176"/>
    </source>
</evidence>
<dbReference type="Proteomes" id="UP001049176">
    <property type="component" value="Chromosome 6"/>
</dbReference>
<dbReference type="OrthoDB" id="9988524at2759"/>
<dbReference type="RefSeq" id="XP_043007779.1">
    <property type="nucleotide sequence ID" value="XM_043155313.1"/>
</dbReference>
<reference evidence="1" key="1">
    <citation type="journal article" date="2021" name="Genome Biol. Evol.">
        <title>The assembled and annotated genome of the fairy-ring fungus Marasmius oreades.</title>
        <authorList>
            <person name="Hiltunen M."/>
            <person name="Ament-Velasquez S.L."/>
            <person name="Johannesson H."/>
        </authorList>
    </citation>
    <scope>NUCLEOTIDE SEQUENCE</scope>
    <source>
        <strain evidence="1">03SP1</strain>
    </source>
</reference>
<dbReference type="AlphaFoldDB" id="A0A9P7UTJ4"/>
<gene>
    <name evidence="1" type="ORF">E1B28_010354</name>
</gene>
<dbReference type="EMBL" id="CM032186">
    <property type="protein sequence ID" value="KAG7091309.1"/>
    <property type="molecule type" value="Genomic_DNA"/>
</dbReference>
<sequence length="205" mass="23264">MSSDQNRLSEPPFVTVEGLFNTRAVGGYSVPSDPQSVVRVKPAILYRSGDPSRITEKGKEQLLSLGIRRAFDFRNDSEIAGYGSKVLEIPNVEVTKAPVSRDHDKSLDPATLIKQLMSQFETNEIQAFMRIYTEILELGGPAFEKILRHMIEKPDEPRLVHCTGKSTWFQPLYPTRQFMLVNATLSWERQDRCLCCVGSHDSWCQ</sequence>
<keyword evidence="2" id="KW-1185">Reference proteome</keyword>
<dbReference type="GeneID" id="66079430"/>
<dbReference type="InterPro" id="IPR026893">
    <property type="entry name" value="Tyr/Ser_Pase_IphP-type"/>
</dbReference>
<dbReference type="InterPro" id="IPR029021">
    <property type="entry name" value="Prot-tyrosine_phosphatase-like"/>
</dbReference>
<organism evidence="1 2">
    <name type="scientific">Marasmius oreades</name>
    <name type="common">fairy-ring Marasmius</name>
    <dbReference type="NCBI Taxonomy" id="181124"/>
    <lineage>
        <taxon>Eukaryota</taxon>
        <taxon>Fungi</taxon>
        <taxon>Dikarya</taxon>
        <taxon>Basidiomycota</taxon>
        <taxon>Agaricomycotina</taxon>
        <taxon>Agaricomycetes</taxon>
        <taxon>Agaricomycetidae</taxon>
        <taxon>Agaricales</taxon>
        <taxon>Marasmiineae</taxon>
        <taxon>Marasmiaceae</taxon>
        <taxon>Marasmius</taxon>
    </lineage>
</organism>
<dbReference type="Pfam" id="PF13350">
    <property type="entry name" value="Y_phosphatase3"/>
    <property type="match status" value="1"/>
</dbReference>
<dbReference type="GO" id="GO:0004721">
    <property type="term" value="F:phosphoprotein phosphatase activity"/>
    <property type="evidence" value="ECO:0007669"/>
    <property type="project" value="InterPro"/>
</dbReference>